<dbReference type="EMBL" id="CP061800">
    <property type="protein sequence ID" value="QTA88712.1"/>
    <property type="molecule type" value="Genomic_DNA"/>
</dbReference>
<sequence>MIEQEQKQIIEEMVDLQRTVFKGSFNTMAAVQTRTKKVMDVFLNQAVWVPDEWRQTVDNWNLAYEEGCQSLKKKMDDNFVMMKDQLNKI</sequence>
<dbReference type="Proteomes" id="UP000663722">
    <property type="component" value="Chromosome"/>
</dbReference>
<evidence type="ECO:0000313" key="1">
    <source>
        <dbReference type="EMBL" id="QTA88712.1"/>
    </source>
</evidence>
<gene>
    <name evidence="1" type="ORF">dnm_047590</name>
</gene>
<dbReference type="AlphaFoldDB" id="A0A975BNW1"/>
<organism evidence="1 2">
    <name type="scientific">Desulfonema magnum</name>
    <dbReference type="NCBI Taxonomy" id="45655"/>
    <lineage>
        <taxon>Bacteria</taxon>
        <taxon>Pseudomonadati</taxon>
        <taxon>Thermodesulfobacteriota</taxon>
        <taxon>Desulfobacteria</taxon>
        <taxon>Desulfobacterales</taxon>
        <taxon>Desulfococcaceae</taxon>
        <taxon>Desulfonema</taxon>
    </lineage>
</organism>
<protein>
    <submittedName>
        <fullName evidence="1">Uncharacterized protein</fullName>
    </submittedName>
</protein>
<dbReference type="KEGG" id="dmm:dnm_047590"/>
<evidence type="ECO:0000313" key="2">
    <source>
        <dbReference type="Proteomes" id="UP000663722"/>
    </source>
</evidence>
<dbReference type="RefSeq" id="WP_207683358.1">
    <property type="nucleotide sequence ID" value="NZ_CP061800.1"/>
</dbReference>
<accession>A0A975BNW1</accession>
<name>A0A975BNW1_9BACT</name>
<proteinExistence type="predicted"/>
<keyword evidence="2" id="KW-1185">Reference proteome</keyword>
<reference evidence="1" key="1">
    <citation type="journal article" date="2021" name="Microb. Physiol.">
        <title>Proteogenomic Insights into the Physiology of Marine, Sulfate-Reducing, Filamentous Desulfonema limicola and Desulfonema magnum.</title>
        <authorList>
            <person name="Schnaars V."/>
            <person name="Wohlbrand L."/>
            <person name="Scheve S."/>
            <person name="Hinrichs C."/>
            <person name="Reinhardt R."/>
            <person name="Rabus R."/>
        </authorList>
    </citation>
    <scope>NUCLEOTIDE SEQUENCE</scope>
    <source>
        <strain evidence="1">4be13</strain>
    </source>
</reference>